<dbReference type="SUPFAM" id="SSF53474">
    <property type="entry name" value="alpha/beta-Hydrolases"/>
    <property type="match status" value="1"/>
</dbReference>
<dbReference type="GO" id="GO:0097176">
    <property type="term" value="P:epoxide metabolic process"/>
    <property type="evidence" value="ECO:0007669"/>
    <property type="project" value="TreeGrafter"/>
</dbReference>
<evidence type="ECO:0000256" key="1">
    <source>
        <dbReference type="ARBA" id="ARBA00010088"/>
    </source>
</evidence>
<feature type="active site" description="Proton donor" evidence="4">
    <location>
        <position position="316"/>
    </location>
</feature>
<keyword evidence="2" id="KW-0058">Aromatic hydrocarbons catabolism</keyword>
<dbReference type="PRINTS" id="PR00412">
    <property type="entry name" value="EPOXHYDRLASE"/>
</dbReference>
<evidence type="ECO:0000256" key="2">
    <source>
        <dbReference type="ARBA" id="ARBA00022797"/>
    </source>
</evidence>
<dbReference type="PANTHER" id="PTHR21661:SF35">
    <property type="entry name" value="EPOXIDE HYDROLASE"/>
    <property type="match status" value="1"/>
</dbReference>
<dbReference type="EMBL" id="BOSE01000006">
    <property type="protein sequence ID" value="GIP17697.1"/>
    <property type="molecule type" value="Genomic_DNA"/>
</dbReference>
<dbReference type="InterPro" id="IPR016292">
    <property type="entry name" value="Epoxide_hydrolase"/>
</dbReference>
<evidence type="ECO:0000313" key="6">
    <source>
        <dbReference type="EMBL" id="GIP17697.1"/>
    </source>
</evidence>
<dbReference type="AlphaFoldDB" id="A0A919YR04"/>
<protein>
    <submittedName>
        <fullName evidence="6">Microsomal epoxide hydrolase</fullName>
    </submittedName>
</protein>
<dbReference type="GO" id="GO:0004301">
    <property type="term" value="F:epoxide hydrolase activity"/>
    <property type="evidence" value="ECO:0007669"/>
    <property type="project" value="TreeGrafter"/>
</dbReference>
<dbReference type="Pfam" id="PF06441">
    <property type="entry name" value="EHN"/>
    <property type="match status" value="1"/>
</dbReference>
<feature type="domain" description="Epoxide hydrolase N-terminal" evidence="5">
    <location>
        <begin position="16"/>
        <end position="120"/>
    </location>
</feature>
<feature type="active site" description="Proton acceptor" evidence="4">
    <location>
        <position position="369"/>
    </location>
</feature>
<dbReference type="InterPro" id="IPR029058">
    <property type="entry name" value="AB_hydrolase_fold"/>
</dbReference>
<sequence length="391" mass="44712">MNDIYQAQHKLNDERIQPFRVHVSQEDIDDLKRRLDRSRYPQLVDTGWERGVPLAYLQELAAYWQHQFDWRKQEAFFNQFPHYITTIEGQNIHFLHIRSQEPNAKPLMLIHGWPGSFIEFLYVIEPLTNPIAHGGSAEDAFHLVIPSIPGFGFSSPLQESGWTPARMAGAFLELMSRLGYEHFGVQGGDTGAFIAPEMGKQAPERLVGVHMNAMFTFPTGEEGELEGLSEEELQRLSRMESFNDGYMQIQSKSPNTLAYGLHDSPVSQLAWIAEIFKQWTAPEEAMPEAVIDRDRMLSNVSLYWFSGTAWSSAQVYYESMHDPMAWAPKEKGTVPTGVLVSTSHDMSVRRLAEKDHNIMHWTEAAEGGHFFAMEQPAQFVKDLRQFFRSLS</sequence>
<keyword evidence="3 6" id="KW-0378">Hydrolase</keyword>
<keyword evidence="7" id="KW-1185">Reference proteome</keyword>
<accession>A0A919YR04</accession>
<name>A0A919YR04_9BACL</name>
<comment type="similarity">
    <text evidence="1">Belongs to the peptidase S33 family.</text>
</comment>
<comment type="caution">
    <text evidence="6">The sequence shown here is derived from an EMBL/GenBank/DDBJ whole genome shotgun (WGS) entry which is preliminary data.</text>
</comment>
<dbReference type="InterPro" id="IPR000639">
    <property type="entry name" value="Epox_hydrolase-like"/>
</dbReference>
<dbReference type="InterPro" id="IPR010497">
    <property type="entry name" value="Epoxide_hydro_N"/>
</dbReference>
<evidence type="ECO:0000259" key="5">
    <source>
        <dbReference type="Pfam" id="PF06441"/>
    </source>
</evidence>
<dbReference type="PIRSF" id="PIRSF001112">
    <property type="entry name" value="Epoxide_hydrolase"/>
    <property type="match status" value="1"/>
</dbReference>
<proteinExistence type="inferred from homology"/>
<dbReference type="Proteomes" id="UP000683139">
    <property type="component" value="Unassembled WGS sequence"/>
</dbReference>
<dbReference type="PANTHER" id="PTHR21661">
    <property type="entry name" value="EPOXIDE HYDROLASE 1-RELATED"/>
    <property type="match status" value="1"/>
</dbReference>
<dbReference type="Gene3D" id="3.40.50.1820">
    <property type="entry name" value="alpha/beta hydrolase"/>
    <property type="match status" value="1"/>
</dbReference>
<gene>
    <name evidence="6" type="ORF">J40TS1_33390</name>
</gene>
<organism evidence="6 7">
    <name type="scientific">Paenibacillus montaniterrae</name>
    <dbReference type="NCBI Taxonomy" id="429341"/>
    <lineage>
        <taxon>Bacteria</taxon>
        <taxon>Bacillati</taxon>
        <taxon>Bacillota</taxon>
        <taxon>Bacilli</taxon>
        <taxon>Bacillales</taxon>
        <taxon>Paenibacillaceae</taxon>
        <taxon>Paenibacillus</taxon>
    </lineage>
</organism>
<dbReference type="RefSeq" id="WP_213517293.1">
    <property type="nucleotide sequence ID" value="NZ_BOSE01000006.1"/>
</dbReference>
<feature type="active site" description="Nucleophile" evidence="4">
    <location>
        <position position="189"/>
    </location>
</feature>
<evidence type="ECO:0000256" key="3">
    <source>
        <dbReference type="ARBA" id="ARBA00022801"/>
    </source>
</evidence>
<reference evidence="6" key="1">
    <citation type="submission" date="2021-03" db="EMBL/GenBank/DDBJ databases">
        <title>Antimicrobial resistance genes in bacteria isolated from Japanese honey, and their potential for conferring macrolide and lincosamide resistance in the American foulbrood pathogen Paenibacillus larvae.</title>
        <authorList>
            <person name="Okamoto M."/>
            <person name="Kumagai M."/>
            <person name="Kanamori H."/>
            <person name="Takamatsu D."/>
        </authorList>
    </citation>
    <scope>NUCLEOTIDE SEQUENCE</scope>
    <source>
        <strain evidence="6">J40TS1</strain>
    </source>
</reference>
<evidence type="ECO:0000313" key="7">
    <source>
        <dbReference type="Proteomes" id="UP000683139"/>
    </source>
</evidence>
<evidence type="ECO:0000256" key="4">
    <source>
        <dbReference type="PIRSR" id="PIRSR001112-1"/>
    </source>
</evidence>